<keyword evidence="3" id="KW-1185">Reference proteome</keyword>
<keyword evidence="1" id="KW-0812">Transmembrane</keyword>
<dbReference type="AlphaFoldDB" id="A0A5N6QU74"/>
<evidence type="ECO:0000313" key="2">
    <source>
        <dbReference type="EMBL" id="KAE8009870.1"/>
    </source>
</evidence>
<sequence>MALGISIPINYVHNWGEEAALVAYSMTMTLVRPHVAFQVTYVGFAAVLCILLFLPSVVALRQEVVLWKEMQTPPIAIIVGSPQVVEQNQNSFVNREEAEEDTIVVEE</sequence>
<reference evidence="2 3" key="1">
    <citation type="submission" date="2019-06" db="EMBL/GenBank/DDBJ databases">
        <title>A chromosomal-level reference genome of Carpinus fangiana (Coryloideae, Betulaceae).</title>
        <authorList>
            <person name="Yang X."/>
            <person name="Wang Z."/>
            <person name="Zhang L."/>
            <person name="Hao G."/>
            <person name="Liu J."/>
            <person name="Yang Y."/>
        </authorList>
    </citation>
    <scope>NUCLEOTIDE SEQUENCE [LARGE SCALE GENOMIC DNA]</scope>
    <source>
        <strain evidence="2">Cfa_2016G</strain>
        <tissue evidence="2">Leaf</tissue>
    </source>
</reference>
<organism evidence="2 3">
    <name type="scientific">Carpinus fangiana</name>
    <dbReference type="NCBI Taxonomy" id="176857"/>
    <lineage>
        <taxon>Eukaryota</taxon>
        <taxon>Viridiplantae</taxon>
        <taxon>Streptophyta</taxon>
        <taxon>Embryophyta</taxon>
        <taxon>Tracheophyta</taxon>
        <taxon>Spermatophyta</taxon>
        <taxon>Magnoliopsida</taxon>
        <taxon>eudicotyledons</taxon>
        <taxon>Gunneridae</taxon>
        <taxon>Pentapetalae</taxon>
        <taxon>rosids</taxon>
        <taxon>fabids</taxon>
        <taxon>Fagales</taxon>
        <taxon>Betulaceae</taxon>
        <taxon>Carpinus</taxon>
    </lineage>
</organism>
<name>A0A5N6QU74_9ROSI</name>
<gene>
    <name evidence="2" type="ORF">FH972_006279</name>
</gene>
<protein>
    <submittedName>
        <fullName evidence="2">Uncharacterized protein</fullName>
    </submittedName>
</protein>
<evidence type="ECO:0000313" key="3">
    <source>
        <dbReference type="Proteomes" id="UP000327013"/>
    </source>
</evidence>
<keyword evidence="1" id="KW-0472">Membrane</keyword>
<feature type="transmembrane region" description="Helical" evidence="1">
    <location>
        <begin position="35"/>
        <end position="60"/>
    </location>
</feature>
<dbReference type="EMBL" id="CM017322">
    <property type="protein sequence ID" value="KAE8009870.1"/>
    <property type="molecule type" value="Genomic_DNA"/>
</dbReference>
<proteinExistence type="predicted"/>
<keyword evidence="1" id="KW-1133">Transmembrane helix</keyword>
<accession>A0A5N6QU74</accession>
<dbReference type="Proteomes" id="UP000327013">
    <property type="component" value="Chromosome 2"/>
</dbReference>
<evidence type="ECO:0000256" key="1">
    <source>
        <dbReference type="SAM" id="Phobius"/>
    </source>
</evidence>